<reference evidence="1 2" key="1">
    <citation type="journal article" date="2017" name="BMC Genomics">
        <title>Whole-genome assembly of Babesia ovata and comparative genomics between closely related pathogens.</title>
        <authorList>
            <person name="Yamagishi J."/>
            <person name="Asada M."/>
            <person name="Hakimi H."/>
            <person name="Tanaka T.Q."/>
            <person name="Sugimoto C."/>
            <person name="Kawazu S."/>
        </authorList>
    </citation>
    <scope>NUCLEOTIDE SEQUENCE [LARGE SCALE GENOMIC DNA]</scope>
    <source>
        <strain evidence="1 2">Miyake</strain>
    </source>
</reference>
<proteinExistence type="predicted"/>
<comment type="caution">
    <text evidence="1">The sequence shown here is derived from an EMBL/GenBank/DDBJ whole genome shotgun (WGS) entry which is preliminary data.</text>
</comment>
<dbReference type="AlphaFoldDB" id="A0A2H6K6N4"/>
<dbReference type="Proteomes" id="UP000236319">
    <property type="component" value="Unassembled WGS sequence"/>
</dbReference>
<keyword evidence="2" id="KW-1185">Reference proteome</keyword>
<protein>
    <submittedName>
        <fullName evidence="1">Peptidase S51, putative</fullName>
    </submittedName>
</protein>
<name>A0A2H6K6N4_9APIC</name>
<accession>A0A2H6K6N4</accession>
<dbReference type="VEuPathDB" id="PiroplasmaDB:BOVATA_001570"/>
<evidence type="ECO:0000313" key="2">
    <source>
        <dbReference type="Proteomes" id="UP000236319"/>
    </source>
</evidence>
<dbReference type="GeneID" id="39872434"/>
<gene>
    <name evidence="1" type="ORF">BOVATA_001570</name>
</gene>
<evidence type="ECO:0000313" key="1">
    <source>
        <dbReference type="EMBL" id="GBE58664.1"/>
    </source>
</evidence>
<sequence>MPRRALGTVLSNDTGIYEPLQRGDKERCTLPRSCLGRGKQVLALQSHRYDLALDDAGSLVAHVEHGLHMMRADRVGRTLISERAMPKSDQLDVDVRCLRMAGSGLLSATFAEVVPSSPIGSSTEDSFTASFPVVSFPAAALSPGVAPPAAWSLATSTAAAPVLRPLGAETWPSRPALVSSSPRKSKNPS</sequence>
<dbReference type="RefSeq" id="XP_028864907.1">
    <property type="nucleotide sequence ID" value="XM_029009074.1"/>
</dbReference>
<dbReference type="EMBL" id="BDSA01000001">
    <property type="protein sequence ID" value="GBE58664.1"/>
    <property type="molecule type" value="Genomic_DNA"/>
</dbReference>
<organism evidence="1 2">
    <name type="scientific">Babesia ovata</name>
    <dbReference type="NCBI Taxonomy" id="189622"/>
    <lineage>
        <taxon>Eukaryota</taxon>
        <taxon>Sar</taxon>
        <taxon>Alveolata</taxon>
        <taxon>Apicomplexa</taxon>
        <taxon>Aconoidasida</taxon>
        <taxon>Piroplasmida</taxon>
        <taxon>Babesiidae</taxon>
        <taxon>Babesia</taxon>
    </lineage>
</organism>